<keyword evidence="3" id="KW-1185">Reference proteome</keyword>
<dbReference type="Proteomes" id="UP000092445">
    <property type="component" value="Unassembled WGS sequence"/>
</dbReference>
<reference evidence="2" key="2">
    <citation type="submission" date="2020-05" db="UniProtKB">
        <authorList>
            <consortium name="EnsemblMetazoa"/>
        </authorList>
    </citation>
    <scope>IDENTIFICATION</scope>
    <source>
        <strain evidence="2">IAEA</strain>
    </source>
</reference>
<organism evidence="2 3">
    <name type="scientific">Glossina pallidipes</name>
    <name type="common">Tsetse fly</name>
    <dbReference type="NCBI Taxonomy" id="7398"/>
    <lineage>
        <taxon>Eukaryota</taxon>
        <taxon>Metazoa</taxon>
        <taxon>Ecdysozoa</taxon>
        <taxon>Arthropoda</taxon>
        <taxon>Hexapoda</taxon>
        <taxon>Insecta</taxon>
        <taxon>Pterygota</taxon>
        <taxon>Neoptera</taxon>
        <taxon>Endopterygota</taxon>
        <taxon>Diptera</taxon>
        <taxon>Brachycera</taxon>
        <taxon>Muscomorpha</taxon>
        <taxon>Hippoboscoidea</taxon>
        <taxon>Glossinidae</taxon>
        <taxon>Glossina</taxon>
    </lineage>
</organism>
<reference evidence="3" key="1">
    <citation type="submission" date="2014-03" db="EMBL/GenBank/DDBJ databases">
        <authorList>
            <person name="Aksoy S."/>
            <person name="Warren W."/>
            <person name="Wilson R.K."/>
        </authorList>
    </citation>
    <scope>NUCLEOTIDE SEQUENCE [LARGE SCALE GENOMIC DNA]</scope>
    <source>
        <strain evidence="3">IAEA</strain>
    </source>
</reference>
<dbReference type="VEuPathDB" id="VectorBase:GPAI004132"/>
<sequence length="152" mass="16851">MLEPSHVTRGLVLNREGKSHPGREAPHTEPTILIEENDTIDDVVIIIEEKGPITIRAMTLINQSKATTLGTLIDHSSQEELDQTRHVAECPKPSADSKGEEPSCLGTIVINNTIDEIDLIKPIIKLFGNTLHLPRLELRAADRWIALNEDDP</sequence>
<accession>A0A1A9Z526</accession>
<name>A0A1A9Z526_GLOPL</name>
<evidence type="ECO:0000313" key="3">
    <source>
        <dbReference type="Proteomes" id="UP000092445"/>
    </source>
</evidence>
<protein>
    <submittedName>
        <fullName evidence="2">Uncharacterized protein</fullName>
    </submittedName>
</protein>
<feature type="region of interest" description="Disordered" evidence="1">
    <location>
        <begin position="1"/>
        <end position="28"/>
    </location>
</feature>
<dbReference type="EnsemblMetazoa" id="GPAI004132-RA">
    <property type="protein sequence ID" value="GPAI004132-PA"/>
    <property type="gene ID" value="GPAI004132"/>
</dbReference>
<evidence type="ECO:0000313" key="2">
    <source>
        <dbReference type="EnsemblMetazoa" id="GPAI004132-PA"/>
    </source>
</evidence>
<evidence type="ECO:0000256" key="1">
    <source>
        <dbReference type="SAM" id="MobiDB-lite"/>
    </source>
</evidence>
<feature type="compositionally biased region" description="Basic and acidic residues" evidence="1">
    <location>
        <begin position="15"/>
        <end position="27"/>
    </location>
</feature>
<proteinExistence type="predicted"/>
<dbReference type="AlphaFoldDB" id="A0A1A9Z526"/>